<dbReference type="Proteomes" id="UP000308133">
    <property type="component" value="Unassembled WGS sequence"/>
</dbReference>
<evidence type="ECO:0000313" key="6">
    <source>
        <dbReference type="EMBL" id="TKX20657.1"/>
    </source>
</evidence>
<name>A0A4U7B034_9PEZI</name>
<evidence type="ECO:0000256" key="4">
    <source>
        <dbReference type="ARBA" id="ARBA00023239"/>
    </source>
</evidence>
<dbReference type="SUPFAM" id="SSF51316">
    <property type="entry name" value="Mss4-like"/>
    <property type="match status" value="2"/>
</dbReference>
<accession>A0A4U7B034</accession>
<dbReference type="EMBL" id="PTQR01000086">
    <property type="protein sequence ID" value="TKX20657.1"/>
    <property type="molecule type" value="Genomic_DNA"/>
</dbReference>
<gene>
    <name evidence="6" type="ORF">C1H76_7043</name>
</gene>
<proteinExistence type="inferred from homology"/>
<evidence type="ECO:0000256" key="1">
    <source>
        <dbReference type="ARBA" id="ARBA00005495"/>
    </source>
</evidence>
<reference evidence="6 7" key="1">
    <citation type="submission" date="2018-02" db="EMBL/GenBank/DDBJ databases">
        <title>Draft genome sequences of Elsinoe sp., causing black scab on jojoba.</title>
        <authorList>
            <person name="Stodart B."/>
            <person name="Jeffress S."/>
            <person name="Ash G."/>
            <person name="Arun Chinnappa K."/>
        </authorList>
    </citation>
    <scope>NUCLEOTIDE SEQUENCE [LARGE SCALE GENOMIC DNA]</scope>
    <source>
        <strain evidence="6 7">Hillstone_2</strain>
    </source>
</reference>
<dbReference type="InterPro" id="IPR011057">
    <property type="entry name" value="Mss4-like_sf"/>
</dbReference>
<comment type="caution">
    <text evidence="6">The sequence shown here is derived from an EMBL/GenBank/DDBJ whole genome shotgun (WGS) entry which is preliminary data.</text>
</comment>
<keyword evidence="2" id="KW-0479">Metal-binding</keyword>
<dbReference type="Gene3D" id="3.90.1590.10">
    <property type="entry name" value="glutathione-dependent formaldehyde- activating enzyme (gfa)"/>
    <property type="match status" value="2"/>
</dbReference>
<dbReference type="GO" id="GO:0046872">
    <property type="term" value="F:metal ion binding"/>
    <property type="evidence" value="ECO:0007669"/>
    <property type="project" value="UniProtKB-KW"/>
</dbReference>
<keyword evidence="4" id="KW-0456">Lyase</keyword>
<dbReference type="GO" id="GO:0016846">
    <property type="term" value="F:carbon-sulfur lyase activity"/>
    <property type="evidence" value="ECO:0007669"/>
    <property type="project" value="InterPro"/>
</dbReference>
<dbReference type="PROSITE" id="PS51891">
    <property type="entry name" value="CENP_V_GFA"/>
    <property type="match status" value="1"/>
</dbReference>
<evidence type="ECO:0000313" key="7">
    <source>
        <dbReference type="Proteomes" id="UP000308133"/>
    </source>
</evidence>
<comment type="similarity">
    <text evidence="1">Belongs to the Gfa family.</text>
</comment>
<dbReference type="AlphaFoldDB" id="A0A4U7B034"/>
<keyword evidence="3" id="KW-0862">Zinc</keyword>
<evidence type="ECO:0000259" key="5">
    <source>
        <dbReference type="PROSITE" id="PS51891"/>
    </source>
</evidence>
<sequence length="415" mass="45961">MPSPSPSRSRSPLPPASFPLSLICHCHTLDLTLPISRSSLPLPAPICHCTRCRTHFSSLFSTWLHLPTQLSPPHPALDKLVQYPFTPRTKLYACPTCGATCFLDFGAGWLVGSGVVDWGLLRGAVAEETGEGKTRAEVSMEGAKKREWKDVLMRRGGEYCALEHTGDGGAAVWMSGIEKREAGQDLRLVPDGFGEEMMASTRGKLEELRIRGDWDGRVRFGCGCGKVVAYVMRGERGAEEQRNVESRKFRAVLVGDVDERRCSGFEVGAWMEVQWRNVRCDGELGRFLEEVKMGQVGDSGVTIRAQESKDASSCRLKLYRSAPGTERYSCSGCGARVFVMERKRPGWLKIGAGLLKSEMGARAEDWLDWSIDVPDEDAEDRGEEELVEDLKKGMDIWSKGLKEGLARIDSINDIL</sequence>
<evidence type="ECO:0000256" key="2">
    <source>
        <dbReference type="ARBA" id="ARBA00022723"/>
    </source>
</evidence>
<feature type="domain" description="CENP-V/GFA" evidence="5">
    <location>
        <begin position="20"/>
        <end position="149"/>
    </location>
</feature>
<evidence type="ECO:0000256" key="3">
    <source>
        <dbReference type="ARBA" id="ARBA00022833"/>
    </source>
</evidence>
<organism evidence="6 7">
    <name type="scientific">Elsinoe australis</name>
    <dbReference type="NCBI Taxonomy" id="40998"/>
    <lineage>
        <taxon>Eukaryota</taxon>
        <taxon>Fungi</taxon>
        <taxon>Dikarya</taxon>
        <taxon>Ascomycota</taxon>
        <taxon>Pezizomycotina</taxon>
        <taxon>Dothideomycetes</taxon>
        <taxon>Dothideomycetidae</taxon>
        <taxon>Myriangiales</taxon>
        <taxon>Elsinoaceae</taxon>
        <taxon>Elsinoe</taxon>
    </lineage>
</organism>
<dbReference type="PANTHER" id="PTHR33337:SF31">
    <property type="entry name" value="DUF636 DOMAIN PROTEIN (AFU_ORTHOLOGUE AFUA_2G12650)"/>
    <property type="match status" value="1"/>
</dbReference>
<dbReference type="PANTHER" id="PTHR33337">
    <property type="entry name" value="GFA DOMAIN-CONTAINING PROTEIN"/>
    <property type="match status" value="1"/>
</dbReference>
<dbReference type="InterPro" id="IPR006913">
    <property type="entry name" value="CENP-V/GFA"/>
</dbReference>
<protein>
    <recommendedName>
        <fullName evidence="5">CENP-V/GFA domain-containing protein</fullName>
    </recommendedName>
</protein>
<dbReference type="Pfam" id="PF04828">
    <property type="entry name" value="GFA"/>
    <property type="match status" value="1"/>
</dbReference>